<gene>
    <name evidence="1" type="ORF">SAMN06265222_105233</name>
</gene>
<name>A0ABY1Q288_9BACT</name>
<reference evidence="1 2" key="1">
    <citation type="submission" date="2017-05" db="EMBL/GenBank/DDBJ databases">
        <authorList>
            <person name="Varghese N."/>
            <person name="Submissions S."/>
        </authorList>
    </citation>
    <scope>NUCLEOTIDE SEQUENCE [LARGE SCALE GENOMIC DNA]</scope>
    <source>
        <strain evidence="1 2">DSM 25457</strain>
    </source>
</reference>
<accession>A0ABY1Q288</accession>
<dbReference type="Proteomes" id="UP001158067">
    <property type="component" value="Unassembled WGS sequence"/>
</dbReference>
<evidence type="ECO:0000313" key="1">
    <source>
        <dbReference type="EMBL" id="SMP56937.1"/>
    </source>
</evidence>
<organism evidence="1 2">
    <name type="scientific">Neorhodopirellula lusitana</name>
    <dbReference type="NCBI Taxonomy" id="445327"/>
    <lineage>
        <taxon>Bacteria</taxon>
        <taxon>Pseudomonadati</taxon>
        <taxon>Planctomycetota</taxon>
        <taxon>Planctomycetia</taxon>
        <taxon>Pirellulales</taxon>
        <taxon>Pirellulaceae</taxon>
        <taxon>Neorhodopirellula</taxon>
    </lineage>
</organism>
<keyword evidence="2" id="KW-1185">Reference proteome</keyword>
<dbReference type="EMBL" id="FXUG01000005">
    <property type="protein sequence ID" value="SMP56937.1"/>
    <property type="molecule type" value="Genomic_DNA"/>
</dbReference>
<sequence length="67" mass="7359">MKIHKGVDDRKPNGYRSVVVSIRTVVRVLLIVHACCGKQDGVTMGMATGKGDACFKQKCRNFANTTF</sequence>
<protein>
    <submittedName>
        <fullName evidence="1">Uncharacterized protein</fullName>
    </submittedName>
</protein>
<evidence type="ECO:0000313" key="2">
    <source>
        <dbReference type="Proteomes" id="UP001158067"/>
    </source>
</evidence>
<proteinExistence type="predicted"/>
<comment type="caution">
    <text evidence="1">The sequence shown here is derived from an EMBL/GenBank/DDBJ whole genome shotgun (WGS) entry which is preliminary data.</text>
</comment>
<dbReference type="RefSeq" id="WP_283432693.1">
    <property type="nucleotide sequence ID" value="NZ_FXUG01000005.1"/>
</dbReference>